<organism evidence="1 2">
    <name type="scientific">Caerostris darwini</name>
    <dbReference type="NCBI Taxonomy" id="1538125"/>
    <lineage>
        <taxon>Eukaryota</taxon>
        <taxon>Metazoa</taxon>
        <taxon>Ecdysozoa</taxon>
        <taxon>Arthropoda</taxon>
        <taxon>Chelicerata</taxon>
        <taxon>Arachnida</taxon>
        <taxon>Araneae</taxon>
        <taxon>Araneomorphae</taxon>
        <taxon>Entelegynae</taxon>
        <taxon>Araneoidea</taxon>
        <taxon>Araneidae</taxon>
        <taxon>Caerostris</taxon>
    </lineage>
</organism>
<gene>
    <name evidence="1" type="ORF">CDAR_169441</name>
</gene>
<name>A0AAV4QLB3_9ARAC</name>
<protein>
    <submittedName>
        <fullName evidence="1">Uncharacterized protein</fullName>
    </submittedName>
</protein>
<evidence type="ECO:0000313" key="2">
    <source>
        <dbReference type="Proteomes" id="UP001054837"/>
    </source>
</evidence>
<reference evidence="1 2" key="1">
    <citation type="submission" date="2021-06" db="EMBL/GenBank/DDBJ databases">
        <title>Caerostris darwini draft genome.</title>
        <authorList>
            <person name="Kono N."/>
            <person name="Arakawa K."/>
        </authorList>
    </citation>
    <scope>NUCLEOTIDE SEQUENCE [LARGE SCALE GENOMIC DNA]</scope>
</reference>
<accession>A0AAV4QLB3</accession>
<dbReference type="EMBL" id="BPLQ01004553">
    <property type="protein sequence ID" value="GIY08876.1"/>
    <property type="molecule type" value="Genomic_DNA"/>
</dbReference>
<proteinExistence type="predicted"/>
<dbReference type="AlphaFoldDB" id="A0AAV4QLB3"/>
<dbReference type="Proteomes" id="UP001054837">
    <property type="component" value="Unassembled WGS sequence"/>
</dbReference>
<evidence type="ECO:0000313" key="1">
    <source>
        <dbReference type="EMBL" id="GIY08876.1"/>
    </source>
</evidence>
<keyword evidence="2" id="KW-1185">Reference proteome</keyword>
<comment type="caution">
    <text evidence="1">The sequence shown here is derived from an EMBL/GenBank/DDBJ whole genome shotgun (WGS) entry which is preliminary data.</text>
</comment>
<sequence length="134" mass="15056">MSPTQKTCRFTPSLLQRERGTKGNHPEALSVGRLKTYYFFYSRSSSQNAIPSHLHTKNPGITISVGQMVPKRGFQALFPRFYVSCFPELLFSNEFFRTVKAGIPPGANNEGCLLNCDIPCFECKFVTTVVVLEI</sequence>